<evidence type="ECO:0000313" key="2">
    <source>
        <dbReference type="Proteomes" id="UP001256673"/>
    </source>
</evidence>
<accession>A0ABU3RXX1</accession>
<dbReference type="RefSeq" id="WP_316001690.1">
    <property type="nucleotide sequence ID" value="NZ_JAWDIU010000004.1"/>
</dbReference>
<sequence>MANDITFRISTTRFDEDYAPSSSSRITTNFANLARGEHRQQNLRNALAMIDRRVNDLVGGGADTYSVELDIVSAHLQFDDDAGADREFPLLEVLDIHVVDTTTGERHQGIVGNNFSSYLRDYDFSVLLPAANADGGPFTLPEDFGILHGKLFQHFLGSTAYRERYAQSPVVCISVSTSRTYRRTGVEHPVLGFEYEQDSFSLTDEYFGKMGLQVRYFMPHGSVAPLAFYFEGDLLADYTDLQLAGTIATMETFQKIYRPEIYNAHFPAGEVFRPTLEHGDFTRTDIAYDREERSRLGITQGRYTEEHFVTPHRAVLDAWLVADALPTR</sequence>
<evidence type="ECO:0000313" key="1">
    <source>
        <dbReference type="EMBL" id="MDU0327664.1"/>
    </source>
</evidence>
<dbReference type="Proteomes" id="UP001256673">
    <property type="component" value="Unassembled WGS sequence"/>
</dbReference>
<gene>
    <name evidence="1" type="ORF">RWH43_12935</name>
</gene>
<comment type="caution">
    <text evidence="1">The sequence shown here is derived from an EMBL/GenBank/DDBJ whole genome shotgun (WGS) entry which is preliminary data.</text>
</comment>
<organism evidence="1 2">
    <name type="scientific">Microbacterium algihabitans</name>
    <dbReference type="NCBI Taxonomy" id="3075992"/>
    <lineage>
        <taxon>Bacteria</taxon>
        <taxon>Bacillati</taxon>
        <taxon>Actinomycetota</taxon>
        <taxon>Actinomycetes</taxon>
        <taxon>Micrococcales</taxon>
        <taxon>Microbacteriaceae</taxon>
        <taxon>Microbacterium</taxon>
    </lineage>
</organism>
<dbReference type="EMBL" id="JAWDIU010000004">
    <property type="protein sequence ID" value="MDU0327664.1"/>
    <property type="molecule type" value="Genomic_DNA"/>
</dbReference>
<keyword evidence="2" id="KW-1185">Reference proteome</keyword>
<dbReference type="InterPro" id="IPR015004">
    <property type="entry name" value="MesX"/>
</dbReference>
<name>A0ABU3RXX1_9MICO</name>
<reference evidence="1 2" key="1">
    <citation type="submission" date="2023-09" db="EMBL/GenBank/DDBJ databases">
        <title>Microbacterium fusihabitans sp. nov., Microbacterium phycihabitans sp. nov., and Microbacterium cervinum sp. nov., isolated from dried seaweeds of beach.</title>
        <authorList>
            <person name="Lee S.D."/>
        </authorList>
    </citation>
    <scope>NUCLEOTIDE SEQUENCE [LARGE SCALE GENOMIC DNA]</scope>
    <source>
        <strain evidence="1 2">KSW2-21</strain>
    </source>
</reference>
<dbReference type="Pfam" id="PF08908">
    <property type="entry name" value="MesX"/>
    <property type="match status" value="1"/>
</dbReference>
<proteinExistence type="predicted"/>
<protein>
    <submittedName>
        <fullName evidence="1">Oxygenase MesX</fullName>
    </submittedName>
</protein>